<feature type="signal peptide" evidence="1">
    <location>
        <begin position="1"/>
        <end position="21"/>
    </location>
</feature>
<keyword evidence="3" id="KW-1185">Reference proteome</keyword>
<gene>
    <name evidence="2" type="ORF">VNO78_05727</name>
</gene>
<sequence>MVRRTIFIASIIQCLVISPLARRNASGIHSIQRVHNLKYHQAGCICLKDVKVHIHFHANMHIWQGRTDMVLQILLFPLSIN</sequence>
<reference evidence="2 3" key="1">
    <citation type="submission" date="2024-01" db="EMBL/GenBank/DDBJ databases">
        <title>The genomes of 5 underutilized Papilionoideae crops provide insights into root nodulation and disease resistanc.</title>
        <authorList>
            <person name="Jiang F."/>
        </authorList>
    </citation>
    <scope>NUCLEOTIDE SEQUENCE [LARGE SCALE GENOMIC DNA]</scope>
    <source>
        <strain evidence="2">DUOXIRENSHENG_FW03</strain>
        <tissue evidence="2">Leaves</tissue>
    </source>
</reference>
<name>A0AAN9XQZ2_PSOTE</name>
<keyword evidence="1" id="KW-0732">Signal</keyword>
<dbReference type="Proteomes" id="UP001386955">
    <property type="component" value="Unassembled WGS sequence"/>
</dbReference>
<feature type="chain" id="PRO_5043012857" description="Secreted protein" evidence="1">
    <location>
        <begin position="22"/>
        <end position="81"/>
    </location>
</feature>
<proteinExistence type="predicted"/>
<evidence type="ECO:0000313" key="3">
    <source>
        <dbReference type="Proteomes" id="UP001386955"/>
    </source>
</evidence>
<organism evidence="2 3">
    <name type="scientific">Psophocarpus tetragonolobus</name>
    <name type="common">Winged bean</name>
    <name type="synonym">Dolichos tetragonolobus</name>
    <dbReference type="NCBI Taxonomy" id="3891"/>
    <lineage>
        <taxon>Eukaryota</taxon>
        <taxon>Viridiplantae</taxon>
        <taxon>Streptophyta</taxon>
        <taxon>Embryophyta</taxon>
        <taxon>Tracheophyta</taxon>
        <taxon>Spermatophyta</taxon>
        <taxon>Magnoliopsida</taxon>
        <taxon>eudicotyledons</taxon>
        <taxon>Gunneridae</taxon>
        <taxon>Pentapetalae</taxon>
        <taxon>rosids</taxon>
        <taxon>fabids</taxon>
        <taxon>Fabales</taxon>
        <taxon>Fabaceae</taxon>
        <taxon>Papilionoideae</taxon>
        <taxon>50 kb inversion clade</taxon>
        <taxon>NPAAA clade</taxon>
        <taxon>indigoferoid/millettioid clade</taxon>
        <taxon>Phaseoleae</taxon>
        <taxon>Psophocarpus</taxon>
    </lineage>
</organism>
<dbReference type="EMBL" id="JAYMYS010000002">
    <property type="protein sequence ID" value="KAK7404770.1"/>
    <property type="molecule type" value="Genomic_DNA"/>
</dbReference>
<dbReference type="AlphaFoldDB" id="A0AAN9XQZ2"/>
<evidence type="ECO:0000313" key="2">
    <source>
        <dbReference type="EMBL" id="KAK7404770.1"/>
    </source>
</evidence>
<evidence type="ECO:0000256" key="1">
    <source>
        <dbReference type="SAM" id="SignalP"/>
    </source>
</evidence>
<protein>
    <recommendedName>
        <fullName evidence="4">Secreted protein</fullName>
    </recommendedName>
</protein>
<evidence type="ECO:0008006" key="4">
    <source>
        <dbReference type="Google" id="ProtNLM"/>
    </source>
</evidence>
<accession>A0AAN9XQZ2</accession>
<comment type="caution">
    <text evidence="2">The sequence shown here is derived from an EMBL/GenBank/DDBJ whole genome shotgun (WGS) entry which is preliminary data.</text>
</comment>